<dbReference type="AlphaFoldDB" id="A0A7C0YB87"/>
<accession>A0A7C0YB87</accession>
<sequence length="156" mass="18358">MKIIKASKIIKLKLQGLSFKQISRVLGIPQGTAYRLYKRGLSDKSYFERIGNKTRRNSRPFCPLWEKDLKWIEILYVKLPLYLSHFIPPDSLEFQRIYDYFLDFAYTTPQILSASNPIAYFWGCVRKRICGVFINDIKKKEVRLECLKCAGRGRPL</sequence>
<dbReference type="Proteomes" id="UP000886289">
    <property type="component" value="Unassembled WGS sequence"/>
</dbReference>
<proteinExistence type="predicted"/>
<dbReference type="EMBL" id="DRBS01000359">
    <property type="protein sequence ID" value="HDD45112.1"/>
    <property type="molecule type" value="Genomic_DNA"/>
</dbReference>
<organism evidence="1">
    <name type="scientific">Desulfofervidus auxilii</name>
    <dbReference type="NCBI Taxonomy" id="1621989"/>
    <lineage>
        <taxon>Bacteria</taxon>
        <taxon>Pseudomonadati</taxon>
        <taxon>Thermodesulfobacteriota</taxon>
        <taxon>Candidatus Desulfofervidia</taxon>
        <taxon>Candidatus Desulfofervidales</taxon>
        <taxon>Candidatus Desulfofervidaceae</taxon>
        <taxon>Candidatus Desulfofervidus</taxon>
    </lineage>
</organism>
<reference evidence="1" key="1">
    <citation type="journal article" date="2020" name="mSystems">
        <title>Genome- and Community-Level Interaction Insights into Carbon Utilization and Element Cycling Functions of Hydrothermarchaeota in Hydrothermal Sediment.</title>
        <authorList>
            <person name="Zhou Z."/>
            <person name="Liu Y."/>
            <person name="Xu W."/>
            <person name="Pan J."/>
            <person name="Luo Z.H."/>
            <person name="Li M."/>
        </authorList>
    </citation>
    <scope>NUCLEOTIDE SEQUENCE [LARGE SCALE GENOMIC DNA]</scope>
    <source>
        <strain evidence="1">HyVt-233</strain>
    </source>
</reference>
<name>A0A7C0YB87_DESA2</name>
<protein>
    <submittedName>
        <fullName evidence="1">Sigma-70 family RNA polymerase sigma factor</fullName>
    </submittedName>
</protein>
<comment type="caution">
    <text evidence="1">The sequence shown here is derived from an EMBL/GenBank/DDBJ whole genome shotgun (WGS) entry which is preliminary data.</text>
</comment>
<gene>
    <name evidence="1" type="ORF">ENG63_09690</name>
</gene>
<evidence type="ECO:0000313" key="1">
    <source>
        <dbReference type="EMBL" id="HDD45112.1"/>
    </source>
</evidence>
<dbReference type="Pfam" id="PF13384">
    <property type="entry name" value="HTH_23"/>
    <property type="match status" value="1"/>
</dbReference>